<dbReference type="AlphaFoldDB" id="D7VNU8"/>
<dbReference type="InterPro" id="IPR045633">
    <property type="entry name" value="DUF6414"/>
</dbReference>
<dbReference type="STRING" id="525373.HMPREF0766_12668"/>
<reference evidence="1" key="1">
    <citation type="submission" date="2010-07" db="EMBL/GenBank/DDBJ databases">
        <authorList>
            <person name="Muzny D."/>
            <person name="Qin X."/>
            <person name="Buhay C."/>
            <person name="Dugan-Rocha S."/>
            <person name="Ding Y."/>
            <person name="Chen G."/>
            <person name="Hawes A."/>
            <person name="Holder M."/>
            <person name="Jhangiani S."/>
            <person name="Johnson A."/>
            <person name="Khan Z."/>
            <person name="Li Z."/>
            <person name="Liu W."/>
            <person name="Liu X."/>
            <person name="Perez L."/>
            <person name="Shen H."/>
            <person name="Wang Q."/>
            <person name="Watt J."/>
            <person name="Xi L."/>
            <person name="Xin Y."/>
            <person name="Zhou J."/>
            <person name="Deng J."/>
            <person name="Jiang H."/>
            <person name="Liu Y."/>
            <person name="Qu J."/>
            <person name="Song X.-Z."/>
            <person name="Zhang L."/>
            <person name="Villasana D."/>
            <person name="Johnson A."/>
            <person name="Liu J."/>
            <person name="Liyanage D."/>
            <person name="Lorensuhewa L."/>
            <person name="Robinson T."/>
            <person name="Song A."/>
            <person name="Song B.-B."/>
            <person name="Dinh H."/>
            <person name="Thornton R."/>
            <person name="Coyle M."/>
            <person name="Francisco L."/>
            <person name="Jackson L."/>
            <person name="Javaid M."/>
            <person name="Korchina V."/>
            <person name="Kovar C."/>
            <person name="Mata R."/>
            <person name="Mathew T."/>
            <person name="Ngo R."/>
            <person name="Nguyen L."/>
            <person name="Nguyen N."/>
            <person name="Okwuonu G."/>
            <person name="Ongeri F."/>
            <person name="Pham C."/>
            <person name="Simmons D."/>
            <person name="Wilczek-Boney K."/>
            <person name="Hale W."/>
            <person name="Jakkamsetti A."/>
            <person name="Pham P."/>
            <person name="Ruth R."/>
            <person name="San Lucas F."/>
            <person name="Warren J."/>
            <person name="Zhang J."/>
            <person name="Zhao Z."/>
            <person name="Zhou C."/>
            <person name="Zhu D."/>
            <person name="Lee S."/>
            <person name="Bess C."/>
            <person name="Blankenburg K."/>
            <person name="Forbes L."/>
            <person name="Fu Q."/>
            <person name="Gubbala S."/>
            <person name="Hirani K."/>
            <person name="Jayaseelan J.C."/>
            <person name="Lara F."/>
            <person name="Munidasa M."/>
            <person name="Palculict T."/>
            <person name="Patil S."/>
            <person name="Pu L.-L."/>
            <person name="Saada N."/>
            <person name="Tang L."/>
            <person name="Weissenberger G."/>
            <person name="Zhu Y."/>
            <person name="Hemphill L."/>
            <person name="Shang Y."/>
            <person name="Youmans B."/>
            <person name="Ayvaz T."/>
            <person name="Ross M."/>
            <person name="Santibanez J."/>
            <person name="Aqrawi P."/>
            <person name="Gross S."/>
            <person name="Joshi V."/>
            <person name="Fowler G."/>
            <person name="Nazareth L."/>
            <person name="Reid J."/>
            <person name="Worley K."/>
            <person name="Petrosino J."/>
            <person name="Highlander S."/>
            <person name="Gibbs R."/>
        </authorList>
    </citation>
    <scope>NUCLEOTIDE SEQUENCE [LARGE SCALE GENOMIC DNA]</scope>
    <source>
        <strain evidence="1">ATCC 33861</strain>
    </source>
</reference>
<comment type="caution">
    <text evidence="1">The sequence shown here is derived from an EMBL/GenBank/DDBJ whole genome shotgun (WGS) entry which is preliminary data.</text>
</comment>
<evidence type="ECO:0000313" key="2">
    <source>
        <dbReference type="Proteomes" id="UP000006258"/>
    </source>
</evidence>
<dbReference type="EMBL" id="ACHA02000011">
    <property type="protein sequence ID" value="EFK57595.1"/>
    <property type="molecule type" value="Genomic_DNA"/>
</dbReference>
<gene>
    <name evidence="1" type="ORF">HMPREF0766_12668</name>
</gene>
<sequence>MYILTEMNSIKDLIYFDYDKAKSLNSQLNDGLLSRLTKTIEEESGDNSEIGIDIKILKAKVGGNGKDKNIKTETIEIYHELLNQIETSLFKKGILTDINDKFENDGKSFNDFLQEVPSFKYIKATGWSTFEDFERFKRIMSNFNEIQRLIYGSAIKNNPEIKKQKEQINELKRDLKKNPNSQKELIRLIAIEKNFDKQLESQVNANFLDETFIEGVQIFLDTFSAHRLNFRLAPFDIFNDFQILANLKNEYLVNGSFDDIIYTYGSRPNIKLSVFGIITSCPQKKDNRKDLNDEYLGYDDSELEDSELFIKAFRNVFSSFQGFEKFFFVPSYPKISISPIAIYQEIIY</sequence>
<name>D7VNU8_SPHSI</name>
<dbReference type="Pfam" id="PF19952">
    <property type="entry name" value="DUF6414"/>
    <property type="match status" value="1"/>
</dbReference>
<protein>
    <submittedName>
        <fullName evidence="1">Uncharacterized protein</fullName>
    </submittedName>
</protein>
<dbReference type="HOGENOM" id="CLU_787217_0_0_10"/>
<evidence type="ECO:0000313" key="1">
    <source>
        <dbReference type="EMBL" id="EFK57595.1"/>
    </source>
</evidence>
<proteinExistence type="predicted"/>
<organism evidence="1 2">
    <name type="scientific">Sphingobacterium spiritivorum ATCC 33861</name>
    <dbReference type="NCBI Taxonomy" id="525373"/>
    <lineage>
        <taxon>Bacteria</taxon>
        <taxon>Pseudomonadati</taxon>
        <taxon>Bacteroidota</taxon>
        <taxon>Sphingobacteriia</taxon>
        <taxon>Sphingobacteriales</taxon>
        <taxon>Sphingobacteriaceae</taxon>
        <taxon>Sphingobacterium</taxon>
    </lineage>
</organism>
<dbReference type="eggNOG" id="ENOG502ZVFT">
    <property type="taxonomic scope" value="Bacteria"/>
</dbReference>
<dbReference type="Proteomes" id="UP000006258">
    <property type="component" value="Unassembled WGS sequence"/>
</dbReference>
<accession>D7VNU8</accession>
<keyword evidence="2" id="KW-1185">Reference proteome</keyword>